<proteinExistence type="predicted"/>
<reference evidence="2 3" key="1">
    <citation type="submission" date="2018-01" db="EMBL/GenBank/DDBJ databases">
        <title>Genome Sequencing and Assembly of Anaerobacter polyendosporus strain CT4.</title>
        <authorList>
            <person name="Tachaapaikoon C."/>
            <person name="Sutheeworapong S."/>
            <person name="Jenjaroenpun P."/>
            <person name="Wongsurawat T."/>
            <person name="Nookeaw I."/>
            <person name="Cheawchanlertfa P."/>
            <person name="Kosugi A."/>
            <person name="Cheevadhanarak S."/>
            <person name="Ratanakhanokchai K."/>
        </authorList>
    </citation>
    <scope>NUCLEOTIDE SEQUENCE [LARGE SCALE GENOMIC DNA]</scope>
    <source>
        <strain evidence="2 3">CT4</strain>
    </source>
</reference>
<feature type="domain" description="HD" evidence="1">
    <location>
        <begin position="33"/>
        <end position="134"/>
    </location>
</feature>
<dbReference type="SUPFAM" id="SSF109604">
    <property type="entry name" value="HD-domain/PDEase-like"/>
    <property type="match status" value="1"/>
</dbReference>
<dbReference type="RefSeq" id="WP_128214755.1">
    <property type="nucleotide sequence ID" value="NZ_CP025746.1"/>
</dbReference>
<dbReference type="Proteomes" id="UP000286268">
    <property type="component" value="Chromosome"/>
</dbReference>
<gene>
    <name evidence="2" type="ORF">C1I91_21750</name>
</gene>
<dbReference type="OrthoDB" id="1669667at2"/>
<dbReference type="Pfam" id="PF01966">
    <property type="entry name" value="HD"/>
    <property type="match status" value="1"/>
</dbReference>
<dbReference type="EMBL" id="CP025746">
    <property type="protein sequence ID" value="QAA34034.1"/>
    <property type="molecule type" value="Genomic_DNA"/>
</dbReference>
<evidence type="ECO:0000313" key="3">
    <source>
        <dbReference type="Proteomes" id="UP000286268"/>
    </source>
</evidence>
<organism evidence="2 3">
    <name type="scientific">Clostridium manihotivorum</name>
    <dbReference type="NCBI Taxonomy" id="2320868"/>
    <lineage>
        <taxon>Bacteria</taxon>
        <taxon>Bacillati</taxon>
        <taxon>Bacillota</taxon>
        <taxon>Clostridia</taxon>
        <taxon>Eubacteriales</taxon>
        <taxon>Clostridiaceae</taxon>
        <taxon>Clostridium</taxon>
    </lineage>
</organism>
<dbReference type="AlphaFoldDB" id="A0A410DY36"/>
<accession>A0A410DY36</accession>
<dbReference type="PROSITE" id="PS51831">
    <property type="entry name" value="HD"/>
    <property type="match status" value="1"/>
</dbReference>
<evidence type="ECO:0000313" key="2">
    <source>
        <dbReference type="EMBL" id="QAA34034.1"/>
    </source>
</evidence>
<name>A0A410DY36_9CLOT</name>
<dbReference type="InterPro" id="IPR006674">
    <property type="entry name" value="HD_domain"/>
</dbReference>
<dbReference type="Gene3D" id="1.10.3210.10">
    <property type="entry name" value="Hypothetical protein af1432"/>
    <property type="match status" value="1"/>
</dbReference>
<keyword evidence="3" id="KW-1185">Reference proteome</keyword>
<protein>
    <recommendedName>
        <fullName evidence="1">HD domain-containing protein</fullName>
    </recommendedName>
</protein>
<dbReference type="KEGG" id="cmah:C1I91_21750"/>
<sequence>MDKVNYILKSLKYNECLTKIRTYEADRIFCKHDLDHFLDVARIANIMVLEEKLDISKEIVYATALLHDIGRFKQYEDGTPHHEASYKIAEELLKEAGFDEREQNIVLEAIIKHRNSDENNFNKIFYRSDKLSRDCYNCKATLLCNWNEEKRNMKITY</sequence>
<evidence type="ECO:0000259" key="1">
    <source>
        <dbReference type="PROSITE" id="PS51831"/>
    </source>
</evidence>